<dbReference type="AlphaFoldDB" id="A0AAP2G1M0"/>
<reference evidence="2 3" key="1">
    <citation type="submission" date="2021-05" db="EMBL/GenBank/DDBJ databases">
        <authorList>
            <person name="Zhang Z.D."/>
            <person name="Osman G."/>
        </authorList>
    </citation>
    <scope>NUCLEOTIDE SEQUENCE [LARGE SCALE GENOMIC DNA]</scope>
    <source>
        <strain evidence="2 3">KCTC 32217</strain>
    </source>
</reference>
<sequence length="191" mass="22028">MELDRLTDREFDALYPLKINKLSSTHWTPMEIAKKAIGFMVRDSETRVLDIGSGSGKFCLVAAGCSTGQIYGVEKRESLIRLSRKMAAQLGLRVNFIHADIKSISFKEFDSFYFFNSFGENLDLTDSLDRENSIDENAYQENCRFLHGLWEEVPNGTRVVTYCEEEKIVPDQFILIKSEAKGKLKFWEKRF</sequence>
<proteinExistence type="predicted"/>
<evidence type="ECO:0000313" key="2">
    <source>
        <dbReference type="EMBL" id="MBS9524869.1"/>
    </source>
</evidence>
<evidence type="ECO:0000259" key="1">
    <source>
        <dbReference type="Pfam" id="PF13847"/>
    </source>
</evidence>
<dbReference type="InterPro" id="IPR029063">
    <property type="entry name" value="SAM-dependent_MTases_sf"/>
</dbReference>
<evidence type="ECO:0000313" key="3">
    <source>
        <dbReference type="Proteomes" id="UP001319104"/>
    </source>
</evidence>
<name>A0AAP2G1M0_9BACT</name>
<keyword evidence="3" id="KW-1185">Reference proteome</keyword>
<dbReference type="InterPro" id="IPR025714">
    <property type="entry name" value="Methyltranfer_dom"/>
</dbReference>
<dbReference type="SUPFAM" id="SSF53335">
    <property type="entry name" value="S-adenosyl-L-methionine-dependent methyltransferases"/>
    <property type="match status" value="1"/>
</dbReference>
<dbReference type="Pfam" id="PF13847">
    <property type="entry name" value="Methyltransf_31"/>
    <property type="match status" value="1"/>
</dbReference>
<protein>
    <submittedName>
        <fullName evidence="2">Methyltransferase domain-containing protein</fullName>
    </submittedName>
</protein>
<dbReference type="GO" id="GO:0032259">
    <property type="term" value="P:methylation"/>
    <property type="evidence" value="ECO:0007669"/>
    <property type="project" value="UniProtKB-KW"/>
</dbReference>
<dbReference type="EMBL" id="JAHCMY010000007">
    <property type="protein sequence ID" value="MBS9524869.1"/>
    <property type="molecule type" value="Genomic_DNA"/>
</dbReference>
<organism evidence="2 3">
    <name type="scientific">Litoribacter ruber</name>
    <dbReference type="NCBI Taxonomy" id="702568"/>
    <lineage>
        <taxon>Bacteria</taxon>
        <taxon>Pseudomonadati</taxon>
        <taxon>Bacteroidota</taxon>
        <taxon>Cytophagia</taxon>
        <taxon>Cytophagales</taxon>
        <taxon>Cyclobacteriaceae</taxon>
        <taxon>Litoribacter</taxon>
    </lineage>
</organism>
<gene>
    <name evidence="2" type="ORF">KI659_12695</name>
</gene>
<comment type="caution">
    <text evidence="2">The sequence shown here is derived from an EMBL/GenBank/DDBJ whole genome shotgun (WGS) entry which is preliminary data.</text>
</comment>
<dbReference type="GO" id="GO:0008168">
    <property type="term" value="F:methyltransferase activity"/>
    <property type="evidence" value="ECO:0007669"/>
    <property type="project" value="UniProtKB-KW"/>
</dbReference>
<keyword evidence="2" id="KW-0489">Methyltransferase</keyword>
<keyword evidence="2" id="KW-0808">Transferase</keyword>
<accession>A0AAP2G1M0</accession>
<feature type="domain" description="Methyltransferase" evidence="1">
    <location>
        <begin position="43"/>
        <end position="114"/>
    </location>
</feature>
<dbReference type="Proteomes" id="UP001319104">
    <property type="component" value="Unassembled WGS sequence"/>
</dbReference>
<dbReference type="CDD" id="cd02440">
    <property type="entry name" value="AdoMet_MTases"/>
    <property type="match status" value="1"/>
</dbReference>
<dbReference type="Gene3D" id="3.40.50.150">
    <property type="entry name" value="Vaccinia Virus protein VP39"/>
    <property type="match status" value="1"/>
</dbReference>